<accession>A0A380W5K9</accession>
<organism evidence="2 3">
    <name type="scientific">Afipia felis</name>
    <name type="common">Cat scratch disease bacillus</name>
    <dbReference type="NCBI Taxonomy" id="1035"/>
    <lineage>
        <taxon>Bacteria</taxon>
        <taxon>Pseudomonadati</taxon>
        <taxon>Pseudomonadota</taxon>
        <taxon>Alphaproteobacteria</taxon>
        <taxon>Hyphomicrobiales</taxon>
        <taxon>Nitrobacteraceae</taxon>
        <taxon>Afipia</taxon>
    </lineage>
</organism>
<proteinExistence type="predicted"/>
<evidence type="ECO:0000313" key="3">
    <source>
        <dbReference type="Proteomes" id="UP000254343"/>
    </source>
</evidence>
<dbReference type="Proteomes" id="UP000254343">
    <property type="component" value="Unassembled WGS sequence"/>
</dbReference>
<dbReference type="AlphaFoldDB" id="A0A380W5K9"/>
<name>A0A380W5K9_AFIFE</name>
<dbReference type="EMBL" id="UIGB01000001">
    <property type="protein sequence ID" value="SUU84231.1"/>
    <property type="molecule type" value="Genomic_DNA"/>
</dbReference>
<feature type="compositionally biased region" description="Gly residues" evidence="1">
    <location>
        <begin position="18"/>
        <end position="55"/>
    </location>
</feature>
<evidence type="ECO:0000313" key="2">
    <source>
        <dbReference type="EMBL" id="SUU84231.1"/>
    </source>
</evidence>
<dbReference type="RefSeq" id="WP_002719088.1">
    <property type="nucleotide sequence ID" value="NZ_UFSI01000001.1"/>
</dbReference>
<evidence type="ECO:0000256" key="1">
    <source>
        <dbReference type="SAM" id="MobiDB-lite"/>
    </source>
</evidence>
<reference evidence="2 3" key="1">
    <citation type="submission" date="2018-06" db="EMBL/GenBank/DDBJ databases">
        <authorList>
            <consortium name="Pathogen Informatics"/>
            <person name="Doyle S."/>
        </authorList>
    </citation>
    <scope>NUCLEOTIDE SEQUENCE [LARGE SCALE GENOMIC DNA]</scope>
    <source>
        <strain evidence="2 3">NCTC12722</strain>
    </source>
</reference>
<protein>
    <submittedName>
        <fullName evidence="2">Uncharacterized protein</fullName>
    </submittedName>
</protein>
<sequence length="329" mass="34692">MKKRFGFLFSDGASGQGSGAGAGAGAAAGAGAGDGSGAAAGTGGGSGGQGGGQSGGEQAYTGPFYADPQYAFDPDTQRFFEGKNYPDVKTALSSLRHADEAARSRNVITKPDLAKLNEWSGWSELGWIDNAEKYGAAVTKPTLKDGEMFDDAGYNALVKAGHEARVLPSQLTAIVNALHTNEQQQITNLRNAGAEANAGLDQALRDSWGNNYDKNKELAKRAFAHFEVDKITGAQLDSVLSAPGMVKLFHAIGAAMGEGNLVDVNGGGNNLAGDHPDALNAELNRLEQDAETVKIMRDERHPRYREVTEKRRDLITRLANAQKRTGRAA</sequence>
<feature type="region of interest" description="Disordered" evidence="1">
    <location>
        <begin position="18"/>
        <end position="67"/>
    </location>
</feature>
<gene>
    <name evidence="2" type="ORF">NCTC12722_01418</name>
</gene>